<dbReference type="AlphaFoldDB" id="A0A6C0DWK1"/>
<evidence type="ECO:0000313" key="1">
    <source>
        <dbReference type="EMBL" id="QHT20848.1"/>
    </source>
</evidence>
<proteinExistence type="predicted"/>
<reference evidence="1" key="1">
    <citation type="journal article" date="2020" name="Nature">
        <title>Giant virus diversity and host interactions through global metagenomics.</title>
        <authorList>
            <person name="Schulz F."/>
            <person name="Roux S."/>
            <person name="Paez-Espino D."/>
            <person name="Jungbluth S."/>
            <person name="Walsh D.A."/>
            <person name="Denef V.J."/>
            <person name="McMahon K.D."/>
            <person name="Konstantinidis K.T."/>
            <person name="Eloe-Fadrosh E.A."/>
            <person name="Kyrpides N.C."/>
            <person name="Woyke T."/>
        </authorList>
    </citation>
    <scope>NUCLEOTIDE SEQUENCE</scope>
    <source>
        <strain evidence="1">GVMAG-M-3300023174-75</strain>
    </source>
</reference>
<protein>
    <submittedName>
        <fullName evidence="1">Uncharacterized protein</fullName>
    </submittedName>
</protein>
<organism evidence="1">
    <name type="scientific">viral metagenome</name>
    <dbReference type="NCBI Taxonomy" id="1070528"/>
    <lineage>
        <taxon>unclassified sequences</taxon>
        <taxon>metagenomes</taxon>
        <taxon>organismal metagenomes</taxon>
    </lineage>
</organism>
<dbReference type="EMBL" id="MN739683">
    <property type="protein sequence ID" value="QHT20848.1"/>
    <property type="molecule type" value="Genomic_DNA"/>
</dbReference>
<name>A0A6C0DWK1_9ZZZZ</name>
<accession>A0A6C0DWK1</accession>
<sequence length="34" mass="4230">MILLVNYYITSINKTNYSIFTQHFECKFFNLYIF</sequence>